<comment type="caution">
    <text evidence="2">The sequence shown here is derived from an EMBL/GenBank/DDBJ whole genome shotgun (WGS) entry which is preliminary data.</text>
</comment>
<accession>A0ABN9RGU8</accession>
<evidence type="ECO:0000256" key="1">
    <source>
        <dbReference type="SAM" id="MobiDB-lite"/>
    </source>
</evidence>
<evidence type="ECO:0008006" key="4">
    <source>
        <dbReference type="Google" id="ProtNLM"/>
    </source>
</evidence>
<feature type="compositionally biased region" description="Basic and acidic residues" evidence="1">
    <location>
        <begin position="742"/>
        <end position="753"/>
    </location>
</feature>
<evidence type="ECO:0000313" key="2">
    <source>
        <dbReference type="EMBL" id="CAK0818289.1"/>
    </source>
</evidence>
<reference evidence="2" key="1">
    <citation type="submission" date="2023-10" db="EMBL/GenBank/DDBJ databases">
        <authorList>
            <person name="Chen Y."/>
            <person name="Shah S."/>
            <person name="Dougan E. K."/>
            <person name="Thang M."/>
            <person name="Chan C."/>
        </authorList>
    </citation>
    <scope>NUCLEOTIDE SEQUENCE [LARGE SCALE GENOMIC DNA]</scope>
</reference>
<evidence type="ECO:0000313" key="3">
    <source>
        <dbReference type="Proteomes" id="UP001189429"/>
    </source>
</evidence>
<dbReference type="Proteomes" id="UP001189429">
    <property type="component" value="Unassembled WGS sequence"/>
</dbReference>
<dbReference type="EMBL" id="CAUYUJ010006689">
    <property type="protein sequence ID" value="CAK0818289.1"/>
    <property type="molecule type" value="Genomic_DNA"/>
</dbReference>
<sequence>MHAMTSSGYEELHLLRQASESVTGSDACVARSDDCLRALRRSSRPVGCLAGIGLLAAGVLTWTRGSHGRVGARDLARHGQFVSRQELLDASQDFRCKDTPGWADGWSACAYDHEYGKNSSRCALTPGAEWPSARGWTCEHYRNMGWCSKGQPIAHHVPALNAPALQYPGQHCCACGGGNISTECPVDTGDPCVYGGAQTCLNWRGPTKCFRGRCICKPGYCLGAAGTCQLTVRTLDPEQQPQCARQTKSLCIGILPTPVSILRGTATCNRALNRAVCKPGMCSDSENFCFQGMGLVTAEVVPVNEDSPSFPGPHGEVKTALCLSGGGSRAAAMAIGFLRSLRDQGLLGKFDALSSVSGGTWASSLFMFAKEDLSTLLGDSTTPASLSLTELDRLQATALAVLSNSTTRITNKLTLAGIPEERMWVEATSTAFLESFGLGDLDSFMASDGTQVASIKARNPQYANSTFHVPQPGRPKVFVMGGSVLAPARFEMSNENTVSLQMSPDYVGWPFYPNNAPVRSFKRSAFLTSGEVPSLGDNDVLLGGGLIESFAFGSTAPLPEEQAGGPEVTLQAPLTPFSLARAVGISSAAFGGALSQIGLLGESFDPMSSMWPVGSTAHNTSQRAMTFQLGDGAMTDNSGLLAMLQRGASKIVMVVASSSKLDAKTDWCGISPSDSKLAEKIDQTLAGKFGFAYWSNDFMFAIKNDKVFASEGLQPIVCEMQQLKQKGRPQNIRRQLKGSADSVRDVRRGDRLQRSASRRHEKGLEAGLGWWPA</sequence>
<gene>
    <name evidence="2" type="ORF">PCOR1329_LOCUS20630</name>
</gene>
<organism evidence="2 3">
    <name type="scientific">Prorocentrum cordatum</name>
    <dbReference type="NCBI Taxonomy" id="2364126"/>
    <lineage>
        <taxon>Eukaryota</taxon>
        <taxon>Sar</taxon>
        <taxon>Alveolata</taxon>
        <taxon>Dinophyceae</taxon>
        <taxon>Prorocentrales</taxon>
        <taxon>Prorocentraceae</taxon>
        <taxon>Prorocentrum</taxon>
    </lineage>
</organism>
<name>A0ABN9RGU8_9DINO</name>
<feature type="region of interest" description="Disordered" evidence="1">
    <location>
        <begin position="728"/>
        <end position="760"/>
    </location>
</feature>
<dbReference type="SUPFAM" id="SSF52151">
    <property type="entry name" value="FabD/lysophospholipase-like"/>
    <property type="match status" value="1"/>
</dbReference>
<dbReference type="Gene3D" id="3.40.1090.10">
    <property type="entry name" value="Cytosolic phospholipase A2 catalytic domain"/>
    <property type="match status" value="1"/>
</dbReference>
<keyword evidence="3" id="KW-1185">Reference proteome</keyword>
<proteinExistence type="predicted"/>
<protein>
    <recommendedName>
        <fullName evidence="4">PNPLA domain-containing protein</fullName>
    </recommendedName>
</protein>
<dbReference type="CDD" id="cd19941">
    <property type="entry name" value="TIL"/>
    <property type="match status" value="1"/>
</dbReference>
<dbReference type="InterPro" id="IPR016035">
    <property type="entry name" value="Acyl_Trfase/lysoPLipase"/>
</dbReference>